<feature type="domain" description="PNPLA" evidence="3">
    <location>
        <begin position="18"/>
        <end position="191"/>
    </location>
</feature>
<dbReference type="Pfam" id="PF01734">
    <property type="entry name" value="Patatin"/>
    <property type="match status" value="1"/>
</dbReference>
<feature type="active site" description="Proton acceptor" evidence="2">
    <location>
        <position position="177"/>
    </location>
</feature>
<dbReference type="PANTHER" id="PTHR46394">
    <property type="entry name" value="ANNEXIN"/>
    <property type="match status" value="1"/>
</dbReference>
<evidence type="ECO:0000256" key="1">
    <source>
        <dbReference type="ARBA" id="ARBA00023098"/>
    </source>
</evidence>
<keyword evidence="1 2" id="KW-0443">Lipid metabolism</keyword>
<feature type="active site" description="Nucleophile" evidence="2">
    <location>
        <position position="51"/>
    </location>
</feature>
<gene>
    <name evidence="4" type="ORF">GURASL_37070</name>
</gene>
<keyword evidence="2" id="KW-0378">Hydrolase</keyword>
<name>A0ABN6VWL1_9BACT</name>
<organism evidence="4 5">
    <name type="scientific">Geotalea uraniireducens</name>
    <dbReference type="NCBI Taxonomy" id="351604"/>
    <lineage>
        <taxon>Bacteria</taxon>
        <taxon>Pseudomonadati</taxon>
        <taxon>Thermodesulfobacteriota</taxon>
        <taxon>Desulfuromonadia</taxon>
        <taxon>Geobacterales</taxon>
        <taxon>Geobacteraceae</taxon>
        <taxon>Geotalea</taxon>
    </lineage>
</organism>
<dbReference type="InterPro" id="IPR002641">
    <property type="entry name" value="PNPLA_dom"/>
</dbReference>
<evidence type="ECO:0000313" key="5">
    <source>
        <dbReference type="Proteomes" id="UP001317705"/>
    </source>
</evidence>
<feature type="short sequence motif" description="GXSXG" evidence="2">
    <location>
        <begin position="49"/>
        <end position="53"/>
    </location>
</feature>
<evidence type="ECO:0000313" key="4">
    <source>
        <dbReference type="EMBL" id="BDV44784.1"/>
    </source>
</evidence>
<dbReference type="CDD" id="cd07207">
    <property type="entry name" value="Pat_ExoU_VipD_like"/>
    <property type="match status" value="1"/>
</dbReference>
<dbReference type="PROSITE" id="PS51635">
    <property type="entry name" value="PNPLA"/>
    <property type="match status" value="1"/>
</dbReference>
<dbReference type="SUPFAM" id="SSF52151">
    <property type="entry name" value="FabD/lysophospholipase-like"/>
    <property type="match status" value="1"/>
</dbReference>
<protein>
    <submittedName>
        <fullName evidence="4">Phospholipase</fullName>
    </submittedName>
</protein>
<dbReference type="InterPro" id="IPR016035">
    <property type="entry name" value="Acyl_Trfase/lysoPLipase"/>
</dbReference>
<keyword evidence="5" id="KW-1185">Reference proteome</keyword>
<proteinExistence type="predicted"/>
<dbReference type="PANTHER" id="PTHR46394:SF1">
    <property type="entry name" value="PNPLA DOMAIN-CONTAINING PROTEIN"/>
    <property type="match status" value="1"/>
</dbReference>
<dbReference type="EMBL" id="AP027151">
    <property type="protein sequence ID" value="BDV44784.1"/>
    <property type="molecule type" value="Genomic_DNA"/>
</dbReference>
<accession>A0ABN6VWL1</accession>
<dbReference type="InterPro" id="IPR052580">
    <property type="entry name" value="Lipid_Hydrolase"/>
</dbReference>
<keyword evidence="2" id="KW-0442">Lipid degradation</keyword>
<evidence type="ECO:0000259" key="3">
    <source>
        <dbReference type="PROSITE" id="PS51635"/>
    </source>
</evidence>
<dbReference type="RefSeq" id="WP_282000873.1">
    <property type="nucleotide sequence ID" value="NZ_AP027151.1"/>
</dbReference>
<comment type="caution">
    <text evidence="2">Lacks conserved residue(s) required for the propagation of feature annotation.</text>
</comment>
<reference evidence="4 5" key="1">
    <citation type="submission" date="2022-12" db="EMBL/GenBank/DDBJ databases">
        <title>Polyphasic characterization of Geotalea uranireducens NIT-SL11 newly isolated from a complex of sewage sludge and microbially reduced graphene oxide.</title>
        <authorList>
            <person name="Xie L."/>
            <person name="Yoshida N."/>
            <person name="Meng L."/>
        </authorList>
    </citation>
    <scope>NUCLEOTIDE SEQUENCE [LARGE SCALE GENOMIC DNA]</scope>
    <source>
        <strain evidence="4 5">NIT-SL11</strain>
    </source>
</reference>
<dbReference type="Proteomes" id="UP001317705">
    <property type="component" value="Chromosome"/>
</dbReference>
<sequence length="285" mass="31160">MEEQASAQPAAGIEPITLLLVGGGIRFPAFIGALQAVEQMGVPIRRIIGASTGAIVAALYAAGFSPDDIQRLLLETDTGRFRDFKPRGLLRGMGFCAGDVLEQWLDERLGGRTLGEAGRVPLGLVATDILNHSPHLLTADSCPGLKISTAVRFSAGIPLVFTWKKFVNRGREHIFIDGSLMANVVETQCAETGRTLVIKTFSRRSMGSSGSSTLTFRRYGADLLTIFSHAMDREFLKGGRWRDTITIHCGSVAPISFSLSDEEKAFLFEQGYQQTVKYLRYKWGL</sequence>
<dbReference type="Gene3D" id="3.40.1090.10">
    <property type="entry name" value="Cytosolic phospholipase A2 catalytic domain"/>
    <property type="match status" value="2"/>
</dbReference>
<evidence type="ECO:0000256" key="2">
    <source>
        <dbReference type="PROSITE-ProRule" id="PRU01161"/>
    </source>
</evidence>